<dbReference type="AlphaFoldDB" id="A0A151NC79"/>
<protein>
    <submittedName>
        <fullName evidence="2">Unconventional myosin-XVIIIa isoform A</fullName>
    </submittedName>
</protein>
<comment type="caution">
    <text evidence="2">The sequence shown here is derived from an EMBL/GenBank/DDBJ whole genome shotgun (WGS) entry which is preliminary data.</text>
</comment>
<name>A0A151NC79_ALLMI</name>
<evidence type="ECO:0000313" key="3">
    <source>
        <dbReference type="Proteomes" id="UP000050525"/>
    </source>
</evidence>
<feature type="compositionally biased region" description="Polar residues" evidence="1">
    <location>
        <begin position="254"/>
        <end position="263"/>
    </location>
</feature>
<gene>
    <name evidence="2" type="primary">MYO18AL</name>
    <name evidence="2" type="ORF">Y1Q_0016266</name>
</gene>
<proteinExistence type="predicted"/>
<organism evidence="2 3">
    <name type="scientific">Alligator mississippiensis</name>
    <name type="common">American alligator</name>
    <dbReference type="NCBI Taxonomy" id="8496"/>
    <lineage>
        <taxon>Eukaryota</taxon>
        <taxon>Metazoa</taxon>
        <taxon>Chordata</taxon>
        <taxon>Craniata</taxon>
        <taxon>Vertebrata</taxon>
        <taxon>Euteleostomi</taxon>
        <taxon>Archelosauria</taxon>
        <taxon>Archosauria</taxon>
        <taxon>Crocodylia</taxon>
        <taxon>Alligatoridae</taxon>
        <taxon>Alligatorinae</taxon>
        <taxon>Alligator</taxon>
    </lineage>
</organism>
<feature type="compositionally biased region" description="Low complexity" evidence="1">
    <location>
        <begin position="541"/>
        <end position="566"/>
    </location>
</feature>
<dbReference type="Proteomes" id="UP000050525">
    <property type="component" value="Unassembled WGS sequence"/>
</dbReference>
<evidence type="ECO:0000313" key="2">
    <source>
        <dbReference type="EMBL" id="KYO34219.1"/>
    </source>
</evidence>
<feature type="compositionally biased region" description="Low complexity" evidence="1">
    <location>
        <begin position="310"/>
        <end position="322"/>
    </location>
</feature>
<sequence>MGCCRLPSWSWSLATRLKENMEKLTEERDQRTAAESREKEQNKRLQRQLRDVKEEMGELAKKETEASRKKHELEMDLESLEAANQSLQSDLKLAFKRIGDLQAAIEDEMESDDNEDLINSEGDSDVDSELEDRVDGVKSWLSKNKGSSKAVSDDGSLKSSRSAPKEGKEDKEPSEAGDRPGSVMSSLSYRKRGNLKDSIGGQGDEETLFSTLSERPASPDRAFRRAKRHSVASASDVSWKKPQGDEEPDDRGSVISQAFSEASSRARKGLEKRWSVTTPDFDKASAVSAPVSRTSSFRRGPEADEDDARSSLSFALSSPGSLRRSMSRLDEPLAGVSGALSPALSRRSELGLEPAHAGSRADSRLSLGRSRLDEWDEVSSVAPSESRSLYSQPSLGRSFSVPPRPRTAASDELPLGDADIRPVGHRTYLDPDLEAAINEVLSYKPIKFKRSSLDPDSDEDDAKSVRSSRSAAQAEGMERATGSLRRSASALDFSRPRSSRSRRSSTSSSSSEDTSSSSERKKKSSKKHGKKAKKKGKKKQPSSGSGSSSDTSSGSTVSYRSSSSVKKGPKKKDPDSGGEGTEKSSKQRKKEEKQRRKQVDSLMMKYLYRPESD</sequence>
<dbReference type="EMBL" id="AKHW03003563">
    <property type="protein sequence ID" value="KYO34219.1"/>
    <property type="molecule type" value="Genomic_DNA"/>
</dbReference>
<feature type="region of interest" description="Disordered" evidence="1">
    <location>
        <begin position="23"/>
        <end position="72"/>
    </location>
</feature>
<reference evidence="2 3" key="1">
    <citation type="journal article" date="2012" name="Genome Biol.">
        <title>Sequencing three crocodilian genomes to illuminate the evolution of archosaurs and amniotes.</title>
        <authorList>
            <person name="St John J.A."/>
            <person name="Braun E.L."/>
            <person name="Isberg S.R."/>
            <person name="Miles L.G."/>
            <person name="Chong A.Y."/>
            <person name="Gongora J."/>
            <person name="Dalzell P."/>
            <person name="Moran C."/>
            <person name="Bed'hom B."/>
            <person name="Abzhanov A."/>
            <person name="Burgess S.C."/>
            <person name="Cooksey A.M."/>
            <person name="Castoe T.A."/>
            <person name="Crawford N.G."/>
            <person name="Densmore L.D."/>
            <person name="Drew J.C."/>
            <person name="Edwards S.V."/>
            <person name="Faircloth B.C."/>
            <person name="Fujita M.K."/>
            <person name="Greenwold M.J."/>
            <person name="Hoffmann F.G."/>
            <person name="Howard J.M."/>
            <person name="Iguchi T."/>
            <person name="Janes D.E."/>
            <person name="Khan S.Y."/>
            <person name="Kohno S."/>
            <person name="de Koning A.J."/>
            <person name="Lance S.L."/>
            <person name="McCarthy F.M."/>
            <person name="McCormack J.E."/>
            <person name="Merchant M.E."/>
            <person name="Peterson D.G."/>
            <person name="Pollock D.D."/>
            <person name="Pourmand N."/>
            <person name="Raney B.J."/>
            <person name="Roessler K.A."/>
            <person name="Sanford J.R."/>
            <person name="Sawyer R.H."/>
            <person name="Schmidt C.J."/>
            <person name="Triplett E.W."/>
            <person name="Tuberville T.D."/>
            <person name="Venegas-Anaya M."/>
            <person name="Howard J.T."/>
            <person name="Jarvis E.D."/>
            <person name="Guillette L.J.Jr."/>
            <person name="Glenn T.C."/>
            <person name="Green R.E."/>
            <person name="Ray D.A."/>
        </authorList>
    </citation>
    <scope>NUCLEOTIDE SEQUENCE [LARGE SCALE GENOMIC DNA]</scope>
    <source>
        <strain evidence="2">KSC_2009_1</strain>
    </source>
</reference>
<feature type="compositionally biased region" description="Polar residues" evidence="1">
    <location>
        <begin position="141"/>
        <end position="150"/>
    </location>
</feature>
<feature type="compositionally biased region" description="Basic and acidic residues" evidence="1">
    <location>
        <begin position="571"/>
        <end position="599"/>
    </location>
</feature>
<feature type="region of interest" description="Disordered" evidence="1">
    <location>
        <begin position="106"/>
        <end position="429"/>
    </location>
</feature>
<feature type="compositionally biased region" description="Basic residues" evidence="1">
    <location>
        <begin position="520"/>
        <end position="540"/>
    </location>
</feature>
<feature type="compositionally biased region" description="Low complexity" evidence="1">
    <location>
        <begin position="504"/>
        <end position="517"/>
    </location>
</feature>
<keyword evidence="3" id="KW-1185">Reference proteome</keyword>
<feature type="compositionally biased region" description="Basic and acidic residues" evidence="1">
    <location>
        <begin position="163"/>
        <end position="178"/>
    </location>
</feature>
<feature type="region of interest" description="Disordered" evidence="1">
    <location>
        <begin position="446"/>
        <end position="613"/>
    </location>
</feature>
<feature type="compositionally biased region" description="Polar residues" evidence="1">
    <location>
        <begin position="381"/>
        <end position="397"/>
    </location>
</feature>
<accession>A0A151NC79</accession>
<evidence type="ECO:0000256" key="1">
    <source>
        <dbReference type="SAM" id="MobiDB-lite"/>
    </source>
</evidence>
<feature type="compositionally biased region" description="Acidic residues" evidence="1">
    <location>
        <begin position="106"/>
        <end position="130"/>
    </location>
</feature>